<accession>A0A1G1VQH6</accession>
<evidence type="ECO:0000256" key="1">
    <source>
        <dbReference type="SAM" id="SignalP"/>
    </source>
</evidence>
<evidence type="ECO:0000313" key="3">
    <source>
        <dbReference type="Proteomes" id="UP000179233"/>
    </source>
</evidence>
<feature type="chain" id="PRO_5009581052" evidence="1">
    <location>
        <begin position="29"/>
        <end position="309"/>
    </location>
</feature>
<dbReference type="AlphaFoldDB" id="A0A1G1VQH6"/>
<dbReference type="Proteomes" id="UP000179233">
    <property type="component" value="Unassembled WGS sequence"/>
</dbReference>
<dbReference type="EMBL" id="MHCJ01000007">
    <property type="protein sequence ID" value="OGY17646.1"/>
    <property type="molecule type" value="Genomic_DNA"/>
</dbReference>
<sequence length="309" mass="33974">MKQKLGLAIGVICLLLLGMVSAVRIAKAASPAACSINTFPVNDPNTRYHTVFTWSNAHTNQWFLFQWGDEANTGKDPVGFIGQSGRAEWEHEYNPGTWEQWANLSGPGGNGGCKVSVTVQVTQDPASCTIEAFVDGSNPSLFHTVLRWNNTNDGEWSLFHWGDEEFTKADPPGFRGPFGEISWDHEYNPGTWDQWANVAGPRGNGSCKVVVTAKLQQPAATCTITTNPVNVEQTRFHTTLTWNNSYSDQWSLFHWGDEEFTQAGPVGFFGSNGTTEWEHEYNPGTWEQWANVSGPGGPSGCKVITSVNP</sequence>
<comment type="caution">
    <text evidence="2">The sequence shown here is derived from an EMBL/GenBank/DDBJ whole genome shotgun (WGS) entry which is preliminary data.</text>
</comment>
<name>A0A1G1VQH6_9BACT</name>
<keyword evidence="1" id="KW-0732">Signal</keyword>
<gene>
    <name evidence="2" type="ORF">A2786_05565</name>
</gene>
<evidence type="ECO:0000313" key="2">
    <source>
        <dbReference type="EMBL" id="OGY17646.1"/>
    </source>
</evidence>
<protein>
    <submittedName>
        <fullName evidence="2">Uncharacterized protein</fullName>
    </submittedName>
</protein>
<organism evidence="2 3">
    <name type="scientific">Candidatus Chisholmbacteria bacterium RIFCSPHIGHO2_01_FULL_52_32</name>
    <dbReference type="NCBI Taxonomy" id="1797591"/>
    <lineage>
        <taxon>Bacteria</taxon>
        <taxon>Candidatus Chisholmiibacteriota</taxon>
    </lineage>
</organism>
<proteinExistence type="predicted"/>
<feature type="signal peptide" evidence="1">
    <location>
        <begin position="1"/>
        <end position="28"/>
    </location>
</feature>
<reference evidence="2 3" key="1">
    <citation type="journal article" date="2016" name="Nat. Commun.">
        <title>Thousands of microbial genomes shed light on interconnected biogeochemical processes in an aquifer system.</title>
        <authorList>
            <person name="Anantharaman K."/>
            <person name="Brown C.T."/>
            <person name="Hug L.A."/>
            <person name="Sharon I."/>
            <person name="Castelle C.J."/>
            <person name="Probst A.J."/>
            <person name="Thomas B.C."/>
            <person name="Singh A."/>
            <person name="Wilkins M.J."/>
            <person name="Karaoz U."/>
            <person name="Brodie E.L."/>
            <person name="Williams K.H."/>
            <person name="Hubbard S.S."/>
            <person name="Banfield J.F."/>
        </authorList>
    </citation>
    <scope>NUCLEOTIDE SEQUENCE [LARGE SCALE GENOMIC DNA]</scope>
</reference>